<protein>
    <submittedName>
        <fullName evidence="6">TetR family transcriptional regulator</fullName>
    </submittedName>
</protein>
<evidence type="ECO:0000259" key="5">
    <source>
        <dbReference type="PROSITE" id="PS50977"/>
    </source>
</evidence>
<name>A0A261S1V9_9BORD</name>
<keyword evidence="1" id="KW-0805">Transcription regulation</keyword>
<dbReference type="PANTHER" id="PTHR30055">
    <property type="entry name" value="HTH-TYPE TRANSCRIPTIONAL REGULATOR RUTR"/>
    <property type="match status" value="1"/>
</dbReference>
<keyword evidence="3" id="KW-0804">Transcription</keyword>
<dbReference type="OrthoDB" id="8909251at2"/>
<evidence type="ECO:0000313" key="6">
    <source>
        <dbReference type="EMBL" id="OZI31131.1"/>
    </source>
</evidence>
<accession>A0A261S1V9</accession>
<dbReference type="PANTHER" id="PTHR30055:SF234">
    <property type="entry name" value="HTH-TYPE TRANSCRIPTIONAL REGULATOR BETI"/>
    <property type="match status" value="1"/>
</dbReference>
<organism evidence="6 7">
    <name type="scientific">Bordetella genomosp. 10</name>
    <dbReference type="NCBI Taxonomy" id="1416804"/>
    <lineage>
        <taxon>Bacteria</taxon>
        <taxon>Pseudomonadati</taxon>
        <taxon>Pseudomonadota</taxon>
        <taxon>Betaproteobacteria</taxon>
        <taxon>Burkholderiales</taxon>
        <taxon>Alcaligenaceae</taxon>
        <taxon>Bordetella</taxon>
    </lineage>
</organism>
<dbReference type="SUPFAM" id="SSF46689">
    <property type="entry name" value="Homeodomain-like"/>
    <property type="match status" value="1"/>
</dbReference>
<dbReference type="PROSITE" id="PS50977">
    <property type="entry name" value="HTH_TETR_2"/>
    <property type="match status" value="1"/>
</dbReference>
<dbReference type="RefSeq" id="WP_094855544.1">
    <property type="nucleotide sequence ID" value="NZ_NEVM01000005.1"/>
</dbReference>
<proteinExistence type="predicted"/>
<reference evidence="7" key="1">
    <citation type="submission" date="2017-05" db="EMBL/GenBank/DDBJ databases">
        <title>Complete and WGS of Bordetella genogroups.</title>
        <authorList>
            <person name="Spilker T."/>
            <person name="Lipuma J."/>
        </authorList>
    </citation>
    <scope>NUCLEOTIDE SEQUENCE [LARGE SCALE GENOMIC DNA]</scope>
    <source>
        <strain evidence="7">AU16122</strain>
    </source>
</reference>
<dbReference type="GO" id="GO:0003700">
    <property type="term" value="F:DNA-binding transcription factor activity"/>
    <property type="evidence" value="ECO:0007669"/>
    <property type="project" value="TreeGrafter"/>
</dbReference>
<evidence type="ECO:0000313" key="7">
    <source>
        <dbReference type="Proteomes" id="UP000216020"/>
    </source>
</evidence>
<feature type="DNA-binding region" description="H-T-H motif" evidence="4">
    <location>
        <begin position="27"/>
        <end position="46"/>
    </location>
</feature>
<evidence type="ECO:0000256" key="2">
    <source>
        <dbReference type="ARBA" id="ARBA00023125"/>
    </source>
</evidence>
<evidence type="ECO:0000256" key="4">
    <source>
        <dbReference type="PROSITE-ProRule" id="PRU00335"/>
    </source>
</evidence>
<dbReference type="InterPro" id="IPR036271">
    <property type="entry name" value="Tet_transcr_reg_TetR-rel_C_sf"/>
</dbReference>
<dbReference type="SUPFAM" id="SSF48498">
    <property type="entry name" value="Tetracyclin repressor-like, C-terminal domain"/>
    <property type="match status" value="1"/>
</dbReference>
<dbReference type="AlphaFoldDB" id="A0A261S1V9"/>
<sequence length="188" mass="21003">MTKRRTQEEFLQELTHLLISEGIRTLTIAEIAERLKCSRRRLYELAPSKEALFLQVCRQRFDANMAKGHAAARGAPDAAAAISAYMKAVLSPSGMSKAALTDLDATEEGRKVFDAYQVARVRGLESMIEEGVRQDLMVAHNPRLVSEAILGAAFRFRNPQFLEDTGLSLGEAFNEFYEIVLNGLLKKR</sequence>
<dbReference type="GO" id="GO:0000976">
    <property type="term" value="F:transcription cis-regulatory region binding"/>
    <property type="evidence" value="ECO:0007669"/>
    <property type="project" value="TreeGrafter"/>
</dbReference>
<evidence type="ECO:0000256" key="1">
    <source>
        <dbReference type="ARBA" id="ARBA00023015"/>
    </source>
</evidence>
<dbReference type="InterPro" id="IPR050109">
    <property type="entry name" value="HTH-type_TetR-like_transc_reg"/>
</dbReference>
<feature type="domain" description="HTH tetR-type" evidence="5">
    <location>
        <begin position="4"/>
        <end position="64"/>
    </location>
</feature>
<keyword evidence="7" id="KW-1185">Reference proteome</keyword>
<dbReference type="EMBL" id="NEVM01000005">
    <property type="protein sequence ID" value="OZI31131.1"/>
    <property type="molecule type" value="Genomic_DNA"/>
</dbReference>
<dbReference type="InterPro" id="IPR001647">
    <property type="entry name" value="HTH_TetR"/>
</dbReference>
<comment type="caution">
    <text evidence="6">The sequence shown here is derived from an EMBL/GenBank/DDBJ whole genome shotgun (WGS) entry which is preliminary data.</text>
</comment>
<dbReference type="Pfam" id="PF00440">
    <property type="entry name" value="TetR_N"/>
    <property type="match status" value="1"/>
</dbReference>
<dbReference type="Proteomes" id="UP000216020">
    <property type="component" value="Unassembled WGS sequence"/>
</dbReference>
<dbReference type="Gene3D" id="1.10.10.60">
    <property type="entry name" value="Homeodomain-like"/>
    <property type="match status" value="1"/>
</dbReference>
<dbReference type="InterPro" id="IPR009057">
    <property type="entry name" value="Homeodomain-like_sf"/>
</dbReference>
<dbReference type="Gene3D" id="1.10.357.10">
    <property type="entry name" value="Tetracycline Repressor, domain 2"/>
    <property type="match status" value="1"/>
</dbReference>
<evidence type="ECO:0000256" key="3">
    <source>
        <dbReference type="ARBA" id="ARBA00023163"/>
    </source>
</evidence>
<gene>
    <name evidence="6" type="ORF">CAL29_24675</name>
</gene>
<keyword evidence="2 4" id="KW-0238">DNA-binding</keyword>